<dbReference type="SUPFAM" id="SSF49842">
    <property type="entry name" value="TNF-like"/>
    <property type="match status" value="1"/>
</dbReference>
<evidence type="ECO:0000259" key="4">
    <source>
        <dbReference type="PROSITE" id="PS50871"/>
    </source>
</evidence>
<dbReference type="PANTHER" id="PTHR22923:SF116">
    <property type="entry name" value="C1Q DOMAIN-CONTAINING PROTEIN"/>
    <property type="match status" value="1"/>
</dbReference>
<dbReference type="OrthoDB" id="6051432at2759"/>
<dbReference type="InterPro" id="IPR050822">
    <property type="entry name" value="Cerebellin_Synaptic_Org"/>
</dbReference>
<dbReference type="InterPro" id="IPR008983">
    <property type="entry name" value="Tumour_necrosis_fac-like_dom"/>
</dbReference>
<dbReference type="Gene3D" id="2.60.120.40">
    <property type="match status" value="1"/>
</dbReference>
<evidence type="ECO:0000256" key="2">
    <source>
        <dbReference type="ARBA" id="ARBA00022525"/>
    </source>
</evidence>
<evidence type="ECO:0000256" key="1">
    <source>
        <dbReference type="ARBA" id="ARBA00004613"/>
    </source>
</evidence>
<sequence length="319" mass="36610">MWTDMEKKQSSTWRELKAIESCLDTLKTKLESKIVKWFTDNQNCVRIIQCGSRKQELHSLAMSIFSICLHRSISIDIQWIPRNLNTEADSISKIFDFDDWGVSLEKLRNLIQNILLLALQVWMLLLSIGNQKTIEKFKENYTEIEVIFRKRLLKTWNEETKRNRPNHLTLSYEFEALKKENALLRHSPIAFVAELTKTITGVNQQIHFDHVKLNLGNSYYLSHGNFIVPVNGLYLFTITACSHTNHYVVLELTVNTAVVGKVLAGDTAYNECSSRTFLQQLSSGDDVFVQHKTTGDYLLSYAGHGLPSFSGVLLNAFLF</sequence>
<comment type="caution">
    <text evidence="5">The sequence shown here is derived from an EMBL/GenBank/DDBJ whole genome shotgun (WGS) entry which is preliminary data.</text>
</comment>
<organism evidence="5 6">
    <name type="scientific">Mytilus galloprovincialis</name>
    <name type="common">Mediterranean mussel</name>
    <dbReference type="NCBI Taxonomy" id="29158"/>
    <lineage>
        <taxon>Eukaryota</taxon>
        <taxon>Metazoa</taxon>
        <taxon>Spiralia</taxon>
        <taxon>Lophotrochozoa</taxon>
        <taxon>Mollusca</taxon>
        <taxon>Bivalvia</taxon>
        <taxon>Autobranchia</taxon>
        <taxon>Pteriomorphia</taxon>
        <taxon>Mytilida</taxon>
        <taxon>Mytiloidea</taxon>
        <taxon>Mytilidae</taxon>
        <taxon>Mytilinae</taxon>
        <taxon>Mytilus</taxon>
    </lineage>
</organism>
<evidence type="ECO:0000256" key="3">
    <source>
        <dbReference type="ARBA" id="ARBA00022729"/>
    </source>
</evidence>
<keyword evidence="3" id="KW-0732">Signal</keyword>
<dbReference type="GO" id="GO:0005576">
    <property type="term" value="C:extracellular region"/>
    <property type="evidence" value="ECO:0007669"/>
    <property type="project" value="UniProtKB-SubCell"/>
</dbReference>
<dbReference type="Proteomes" id="UP000596742">
    <property type="component" value="Unassembled WGS sequence"/>
</dbReference>
<protein>
    <recommendedName>
        <fullName evidence="4">C1q domain-containing protein</fullName>
    </recommendedName>
</protein>
<dbReference type="EMBL" id="UYJE01009369">
    <property type="protein sequence ID" value="VDI72882.1"/>
    <property type="molecule type" value="Genomic_DNA"/>
</dbReference>
<evidence type="ECO:0000313" key="6">
    <source>
        <dbReference type="Proteomes" id="UP000596742"/>
    </source>
</evidence>
<accession>A0A8B6H2P7</accession>
<feature type="domain" description="C1q" evidence="4">
    <location>
        <begin position="184"/>
        <end position="319"/>
    </location>
</feature>
<dbReference type="PRINTS" id="PR00007">
    <property type="entry name" value="COMPLEMNTC1Q"/>
</dbReference>
<comment type="subcellular location">
    <subcellularLocation>
        <location evidence="1">Secreted</location>
    </subcellularLocation>
</comment>
<proteinExistence type="predicted"/>
<dbReference type="SMART" id="SM00110">
    <property type="entry name" value="C1Q"/>
    <property type="match status" value="1"/>
</dbReference>
<dbReference type="PANTHER" id="PTHR22923">
    <property type="entry name" value="CEREBELLIN-RELATED"/>
    <property type="match status" value="1"/>
</dbReference>
<name>A0A8B6H2P7_MYTGA</name>
<dbReference type="PROSITE" id="PS50871">
    <property type="entry name" value="C1Q"/>
    <property type="match status" value="1"/>
</dbReference>
<reference evidence="5" key="1">
    <citation type="submission" date="2018-11" db="EMBL/GenBank/DDBJ databases">
        <authorList>
            <person name="Alioto T."/>
            <person name="Alioto T."/>
        </authorList>
    </citation>
    <scope>NUCLEOTIDE SEQUENCE</scope>
</reference>
<keyword evidence="6" id="KW-1185">Reference proteome</keyword>
<dbReference type="InterPro" id="IPR001073">
    <property type="entry name" value="C1q_dom"/>
</dbReference>
<keyword evidence="2" id="KW-0964">Secreted</keyword>
<dbReference type="AlphaFoldDB" id="A0A8B6H2P7"/>
<gene>
    <name evidence="5" type="ORF">MGAL_10B039728</name>
</gene>
<dbReference type="Pfam" id="PF00386">
    <property type="entry name" value="C1q"/>
    <property type="match status" value="1"/>
</dbReference>
<evidence type="ECO:0000313" key="5">
    <source>
        <dbReference type="EMBL" id="VDI72882.1"/>
    </source>
</evidence>